<evidence type="ECO:0000313" key="12">
    <source>
        <dbReference type="EMBL" id="MDZ5455493.1"/>
    </source>
</evidence>
<evidence type="ECO:0000259" key="10">
    <source>
        <dbReference type="PROSITE" id="PS50109"/>
    </source>
</evidence>
<evidence type="ECO:0000256" key="6">
    <source>
        <dbReference type="ARBA" id="ARBA00022777"/>
    </source>
</evidence>
<dbReference type="EMBL" id="JAXOJX010000002">
    <property type="protein sequence ID" value="MDZ5455493.1"/>
    <property type="molecule type" value="Genomic_DNA"/>
</dbReference>
<dbReference type="SMART" id="SM00304">
    <property type="entry name" value="HAMP"/>
    <property type="match status" value="1"/>
</dbReference>
<dbReference type="PANTHER" id="PTHR43711">
    <property type="entry name" value="TWO-COMPONENT HISTIDINE KINASE"/>
    <property type="match status" value="1"/>
</dbReference>
<feature type="domain" description="Histidine kinase" evidence="10">
    <location>
        <begin position="352"/>
        <end position="568"/>
    </location>
</feature>
<dbReference type="EC" id="2.7.13.3" evidence="3"/>
<dbReference type="InterPro" id="IPR003594">
    <property type="entry name" value="HATPase_dom"/>
</dbReference>
<keyword evidence="8" id="KW-0175">Coiled coil</keyword>
<dbReference type="PROSITE" id="PS50109">
    <property type="entry name" value="HIS_KIN"/>
    <property type="match status" value="1"/>
</dbReference>
<feature type="transmembrane region" description="Helical" evidence="9">
    <location>
        <begin position="246"/>
        <end position="268"/>
    </location>
</feature>
<comment type="subcellular location">
    <subcellularLocation>
        <location evidence="2">Membrane</location>
    </subcellularLocation>
</comment>
<dbReference type="InterPro" id="IPR003661">
    <property type="entry name" value="HisK_dim/P_dom"/>
</dbReference>
<gene>
    <name evidence="12" type="ORF">SM757_02785</name>
</gene>
<dbReference type="GO" id="GO:0016301">
    <property type="term" value="F:kinase activity"/>
    <property type="evidence" value="ECO:0007669"/>
    <property type="project" value="UniProtKB-KW"/>
</dbReference>
<dbReference type="CDD" id="cd00082">
    <property type="entry name" value="HisKA"/>
    <property type="match status" value="1"/>
</dbReference>
<dbReference type="Gene3D" id="1.10.287.130">
    <property type="match status" value="1"/>
</dbReference>
<dbReference type="InterPro" id="IPR003660">
    <property type="entry name" value="HAMP_dom"/>
</dbReference>
<keyword evidence="4" id="KW-0597">Phosphoprotein</keyword>
<dbReference type="Gene3D" id="6.10.340.10">
    <property type="match status" value="1"/>
</dbReference>
<name>A0ABU5IBZ8_9BURK</name>
<dbReference type="RefSeq" id="WP_322464292.1">
    <property type="nucleotide sequence ID" value="NZ_JAXOJX010000002.1"/>
</dbReference>
<evidence type="ECO:0000256" key="1">
    <source>
        <dbReference type="ARBA" id="ARBA00000085"/>
    </source>
</evidence>
<dbReference type="PROSITE" id="PS50885">
    <property type="entry name" value="HAMP"/>
    <property type="match status" value="1"/>
</dbReference>
<dbReference type="InterPro" id="IPR036890">
    <property type="entry name" value="HATPase_C_sf"/>
</dbReference>
<evidence type="ECO:0000256" key="5">
    <source>
        <dbReference type="ARBA" id="ARBA00022679"/>
    </source>
</evidence>
<keyword evidence="6 12" id="KW-0418">Kinase</keyword>
<dbReference type="Pfam" id="PF02518">
    <property type="entry name" value="HATPase_c"/>
    <property type="match status" value="1"/>
</dbReference>
<dbReference type="Proteomes" id="UP001293718">
    <property type="component" value="Unassembled WGS sequence"/>
</dbReference>
<feature type="domain" description="HAMP" evidence="11">
    <location>
        <begin position="269"/>
        <end position="324"/>
    </location>
</feature>
<comment type="catalytic activity">
    <reaction evidence="1">
        <text>ATP + protein L-histidine = ADP + protein N-phospho-L-histidine.</text>
        <dbReference type="EC" id="2.7.13.3"/>
    </reaction>
</comment>
<proteinExistence type="predicted"/>
<keyword evidence="13" id="KW-1185">Reference proteome</keyword>
<reference evidence="12 13" key="1">
    <citation type="submission" date="2023-11" db="EMBL/GenBank/DDBJ databases">
        <title>Draft genome of Azohydromonas lata strain H1 (DSM1123), a polyhydroxyalkanoate producer.</title>
        <authorList>
            <person name="Traversa D."/>
            <person name="D'Addabbo P."/>
            <person name="Pazzani C."/>
            <person name="Manzari C."/>
            <person name="Chiara M."/>
            <person name="Scrascia M."/>
        </authorList>
    </citation>
    <scope>NUCLEOTIDE SEQUENCE [LARGE SCALE GENOMIC DNA]</scope>
    <source>
        <strain evidence="12 13">H1</strain>
    </source>
</reference>
<keyword evidence="9" id="KW-0472">Membrane</keyword>
<dbReference type="Pfam" id="PF00512">
    <property type="entry name" value="HisKA"/>
    <property type="match status" value="1"/>
</dbReference>
<sequence length="576" mass="62312">MTGRARTPAATRTRLATRITLASVLVALATVLLLGAGAGWLLYRQQQRGQQAIAMQLLSEQARRVADRLDAVRERMQQAAASSLIATALVDSAGKELYLLPYLQQLGQVGGMPVTVLFADFEGHPIAASRGARFDTAQLRWLAEAVPRSQAAASLFGSSGQAELAFITLVRYARTAQAEGALLARMRLAELVPDGRYELVSAQAGAADAARPAVPIPAHAQFAPLGLQVRLKAGAQEAPPAHDGTLALVLAMLAMALLLAAVAGRFFARRLTRDLDTLVECAGRMQSDRWADRSVRLPRARTSEIDALNQRINAMLDELEQAHRSQMEAEQARAAQALSEAASRQKSLFMTRVSHELRTPLNAILGFTDLLSHRTELDARQREWLHYIASAGQHLLALVNDLLDISRIESGALELQLGPVDVAEVLAAAARDLGTLAQRHEVAVQVDTLPPSTCVRADATRLRQVVQNLLSNAIKYNRPGGQARLRVLAAGEDVDLLVEDNGLGMDEAQLAQLFQPFNRLGRERSRVEGTGIGLALTRSLVEAMQGSLRVESRPGEGSRFTVRLPKCAAQPERAET</sequence>
<evidence type="ECO:0000256" key="4">
    <source>
        <dbReference type="ARBA" id="ARBA00022553"/>
    </source>
</evidence>
<dbReference type="Gene3D" id="3.30.565.10">
    <property type="entry name" value="Histidine kinase-like ATPase, C-terminal domain"/>
    <property type="match status" value="1"/>
</dbReference>
<dbReference type="SUPFAM" id="SSF55874">
    <property type="entry name" value="ATPase domain of HSP90 chaperone/DNA topoisomerase II/histidine kinase"/>
    <property type="match status" value="1"/>
</dbReference>
<keyword evidence="9" id="KW-1133">Transmembrane helix</keyword>
<evidence type="ECO:0000259" key="11">
    <source>
        <dbReference type="PROSITE" id="PS50885"/>
    </source>
</evidence>
<keyword evidence="7" id="KW-0902">Two-component regulatory system</keyword>
<dbReference type="InterPro" id="IPR036097">
    <property type="entry name" value="HisK_dim/P_sf"/>
</dbReference>
<evidence type="ECO:0000256" key="3">
    <source>
        <dbReference type="ARBA" id="ARBA00012438"/>
    </source>
</evidence>
<feature type="transmembrane region" description="Helical" evidence="9">
    <location>
        <begin position="21"/>
        <end position="43"/>
    </location>
</feature>
<evidence type="ECO:0000313" key="13">
    <source>
        <dbReference type="Proteomes" id="UP001293718"/>
    </source>
</evidence>
<accession>A0ABU5IBZ8</accession>
<protein>
    <recommendedName>
        <fullName evidence="3">histidine kinase</fullName>
        <ecNumber evidence="3">2.7.13.3</ecNumber>
    </recommendedName>
</protein>
<dbReference type="PANTHER" id="PTHR43711:SF26">
    <property type="entry name" value="SENSOR HISTIDINE KINASE RCSC"/>
    <property type="match status" value="1"/>
</dbReference>
<evidence type="ECO:0000256" key="9">
    <source>
        <dbReference type="SAM" id="Phobius"/>
    </source>
</evidence>
<dbReference type="SUPFAM" id="SSF47384">
    <property type="entry name" value="Homodimeric domain of signal transducing histidine kinase"/>
    <property type="match status" value="1"/>
</dbReference>
<evidence type="ECO:0000256" key="7">
    <source>
        <dbReference type="ARBA" id="ARBA00023012"/>
    </source>
</evidence>
<evidence type="ECO:0000256" key="2">
    <source>
        <dbReference type="ARBA" id="ARBA00004370"/>
    </source>
</evidence>
<dbReference type="InterPro" id="IPR050736">
    <property type="entry name" value="Sensor_HK_Regulatory"/>
</dbReference>
<comment type="caution">
    <text evidence="12">The sequence shown here is derived from an EMBL/GenBank/DDBJ whole genome shotgun (WGS) entry which is preliminary data.</text>
</comment>
<organism evidence="12 13">
    <name type="scientific">Azohydromonas lata</name>
    <dbReference type="NCBI Taxonomy" id="45677"/>
    <lineage>
        <taxon>Bacteria</taxon>
        <taxon>Pseudomonadati</taxon>
        <taxon>Pseudomonadota</taxon>
        <taxon>Betaproteobacteria</taxon>
        <taxon>Burkholderiales</taxon>
        <taxon>Sphaerotilaceae</taxon>
        <taxon>Azohydromonas</taxon>
    </lineage>
</organism>
<dbReference type="InterPro" id="IPR005467">
    <property type="entry name" value="His_kinase_dom"/>
</dbReference>
<feature type="coiled-coil region" evidence="8">
    <location>
        <begin position="305"/>
        <end position="332"/>
    </location>
</feature>
<keyword evidence="5" id="KW-0808">Transferase</keyword>
<dbReference type="SMART" id="SM00387">
    <property type="entry name" value="HATPase_c"/>
    <property type="match status" value="1"/>
</dbReference>
<dbReference type="SMART" id="SM00388">
    <property type="entry name" value="HisKA"/>
    <property type="match status" value="1"/>
</dbReference>
<keyword evidence="9" id="KW-0812">Transmembrane</keyword>
<dbReference type="PRINTS" id="PR00344">
    <property type="entry name" value="BCTRLSENSOR"/>
</dbReference>
<dbReference type="InterPro" id="IPR004358">
    <property type="entry name" value="Sig_transdc_His_kin-like_C"/>
</dbReference>
<dbReference type="Pfam" id="PF00672">
    <property type="entry name" value="HAMP"/>
    <property type="match status" value="1"/>
</dbReference>
<evidence type="ECO:0000256" key="8">
    <source>
        <dbReference type="SAM" id="Coils"/>
    </source>
</evidence>